<organism evidence="1 2">
    <name type="scientific">Polyporus arcularius HHB13444</name>
    <dbReference type="NCBI Taxonomy" id="1314778"/>
    <lineage>
        <taxon>Eukaryota</taxon>
        <taxon>Fungi</taxon>
        <taxon>Dikarya</taxon>
        <taxon>Basidiomycota</taxon>
        <taxon>Agaricomycotina</taxon>
        <taxon>Agaricomycetes</taxon>
        <taxon>Polyporales</taxon>
        <taxon>Polyporaceae</taxon>
        <taxon>Polyporus</taxon>
    </lineage>
</organism>
<evidence type="ECO:0000313" key="1">
    <source>
        <dbReference type="EMBL" id="TFK90481.1"/>
    </source>
</evidence>
<name>A0A5C3PMC2_9APHY</name>
<accession>A0A5C3PMC2</accession>
<evidence type="ECO:0008006" key="3">
    <source>
        <dbReference type="Google" id="ProtNLM"/>
    </source>
</evidence>
<feature type="non-terminal residue" evidence="1">
    <location>
        <position position="86"/>
    </location>
</feature>
<protein>
    <recommendedName>
        <fullName evidence="3">F-box domain-containing protein</fullName>
    </recommendedName>
</protein>
<dbReference type="Proteomes" id="UP000308197">
    <property type="component" value="Unassembled WGS sequence"/>
</dbReference>
<evidence type="ECO:0000313" key="2">
    <source>
        <dbReference type="Proteomes" id="UP000308197"/>
    </source>
</evidence>
<dbReference type="InParanoid" id="A0A5C3PMC2"/>
<dbReference type="AlphaFoldDB" id="A0A5C3PMC2"/>
<sequence>MRACPSGIPPELCCIVIDHLHANKSSLKSCSLVHRSWTPHSQRHLFACITVSAKLHSRAAILFSPFLSAQPDIASHITMLVIEHED</sequence>
<dbReference type="EMBL" id="ML211045">
    <property type="protein sequence ID" value="TFK90481.1"/>
    <property type="molecule type" value="Genomic_DNA"/>
</dbReference>
<reference evidence="1 2" key="1">
    <citation type="journal article" date="2019" name="Nat. Ecol. Evol.">
        <title>Megaphylogeny resolves global patterns of mushroom evolution.</title>
        <authorList>
            <person name="Varga T."/>
            <person name="Krizsan K."/>
            <person name="Foldi C."/>
            <person name="Dima B."/>
            <person name="Sanchez-Garcia M."/>
            <person name="Sanchez-Ramirez S."/>
            <person name="Szollosi G.J."/>
            <person name="Szarkandi J.G."/>
            <person name="Papp V."/>
            <person name="Albert L."/>
            <person name="Andreopoulos W."/>
            <person name="Angelini C."/>
            <person name="Antonin V."/>
            <person name="Barry K.W."/>
            <person name="Bougher N.L."/>
            <person name="Buchanan P."/>
            <person name="Buyck B."/>
            <person name="Bense V."/>
            <person name="Catcheside P."/>
            <person name="Chovatia M."/>
            <person name="Cooper J."/>
            <person name="Damon W."/>
            <person name="Desjardin D."/>
            <person name="Finy P."/>
            <person name="Geml J."/>
            <person name="Haridas S."/>
            <person name="Hughes K."/>
            <person name="Justo A."/>
            <person name="Karasinski D."/>
            <person name="Kautmanova I."/>
            <person name="Kiss B."/>
            <person name="Kocsube S."/>
            <person name="Kotiranta H."/>
            <person name="LaButti K.M."/>
            <person name="Lechner B.E."/>
            <person name="Liimatainen K."/>
            <person name="Lipzen A."/>
            <person name="Lukacs Z."/>
            <person name="Mihaltcheva S."/>
            <person name="Morgado L.N."/>
            <person name="Niskanen T."/>
            <person name="Noordeloos M.E."/>
            <person name="Ohm R.A."/>
            <person name="Ortiz-Santana B."/>
            <person name="Ovrebo C."/>
            <person name="Racz N."/>
            <person name="Riley R."/>
            <person name="Savchenko A."/>
            <person name="Shiryaev A."/>
            <person name="Soop K."/>
            <person name="Spirin V."/>
            <person name="Szebenyi C."/>
            <person name="Tomsovsky M."/>
            <person name="Tulloss R.E."/>
            <person name="Uehling J."/>
            <person name="Grigoriev I.V."/>
            <person name="Vagvolgyi C."/>
            <person name="Papp T."/>
            <person name="Martin F.M."/>
            <person name="Miettinen O."/>
            <person name="Hibbett D.S."/>
            <person name="Nagy L.G."/>
        </authorList>
    </citation>
    <scope>NUCLEOTIDE SEQUENCE [LARGE SCALE GENOMIC DNA]</scope>
    <source>
        <strain evidence="1 2">HHB13444</strain>
    </source>
</reference>
<gene>
    <name evidence="1" type="ORF">K466DRAFT_484715</name>
</gene>
<keyword evidence="2" id="KW-1185">Reference proteome</keyword>
<proteinExistence type="predicted"/>